<sequence>MVSPVGDKFFVEATAGRLFLVCPYIPAISTHYLCFHKPCSGRYFAVPQNRFALCGFYVVQETTKAVQVLFFDTYLFSDLVCISSFHLCTA</sequence>
<dbReference type="Proteomes" id="UP001211421">
    <property type="component" value="Unassembled WGS sequence"/>
</dbReference>
<comment type="caution">
    <text evidence="1">The sequence shown here is derived from an EMBL/GenBank/DDBJ whole genome shotgun (WGS) entry which is preliminary data.</text>
</comment>
<dbReference type="EMBL" id="JAQMLS010000008">
    <property type="protein sequence ID" value="MDB8742696.1"/>
    <property type="molecule type" value="Genomic_DNA"/>
</dbReference>
<protein>
    <submittedName>
        <fullName evidence="1">Uncharacterized protein</fullName>
    </submittedName>
</protein>
<name>A0AAP3QZ47_9FIRM</name>
<organism evidence="1 2">
    <name type="scientific">Ruminococcus bicirculans</name>
    <name type="common">ex Wegman et al. 2014</name>
    <dbReference type="NCBI Taxonomy" id="1160721"/>
    <lineage>
        <taxon>Bacteria</taxon>
        <taxon>Bacillati</taxon>
        <taxon>Bacillota</taxon>
        <taxon>Clostridia</taxon>
        <taxon>Eubacteriales</taxon>
        <taxon>Oscillospiraceae</taxon>
        <taxon>Ruminococcus</taxon>
    </lineage>
</organism>
<accession>A0AAP3QZ47</accession>
<reference evidence="1" key="1">
    <citation type="submission" date="2023-01" db="EMBL/GenBank/DDBJ databases">
        <title>Human gut microbiome strain richness.</title>
        <authorList>
            <person name="Chen-Liaw A."/>
        </authorList>
    </citation>
    <scope>NUCLEOTIDE SEQUENCE</scope>
    <source>
        <strain evidence="1">D59st1_B8_D59t2_181005</strain>
    </source>
</reference>
<evidence type="ECO:0000313" key="1">
    <source>
        <dbReference type="EMBL" id="MDB8742696.1"/>
    </source>
</evidence>
<dbReference type="AlphaFoldDB" id="A0AAP3QZ47"/>
<evidence type="ECO:0000313" key="2">
    <source>
        <dbReference type="Proteomes" id="UP001211421"/>
    </source>
</evidence>
<proteinExistence type="predicted"/>
<dbReference type="RefSeq" id="WP_195389099.1">
    <property type="nucleotide sequence ID" value="NZ_JADNGL010000025.1"/>
</dbReference>
<gene>
    <name evidence="1" type="ORF">PNV70_11550</name>
</gene>